<dbReference type="SUPFAM" id="SSF51206">
    <property type="entry name" value="cAMP-binding domain-like"/>
    <property type="match status" value="1"/>
</dbReference>
<dbReference type="InterPro" id="IPR018422">
    <property type="entry name" value="Cation/H_exchanger_CPA1"/>
</dbReference>
<dbReference type="Gene3D" id="2.60.120.10">
    <property type="entry name" value="Jelly Rolls"/>
    <property type="match status" value="1"/>
</dbReference>
<keyword evidence="14" id="KW-1185">Reference proteome</keyword>
<feature type="transmembrane region" description="Helical" evidence="11">
    <location>
        <begin position="321"/>
        <end position="343"/>
    </location>
</feature>
<dbReference type="Pfam" id="PF00999">
    <property type="entry name" value="Na_H_Exchanger"/>
    <property type="match status" value="1"/>
</dbReference>
<comment type="caution">
    <text evidence="13">The sequence shown here is derived from an EMBL/GenBank/DDBJ whole genome shotgun (WGS) entry which is preliminary data.</text>
</comment>
<dbReference type="InterPro" id="IPR000595">
    <property type="entry name" value="cNMP-bd_dom"/>
</dbReference>
<dbReference type="Proteomes" id="UP001524587">
    <property type="component" value="Unassembled WGS sequence"/>
</dbReference>
<reference evidence="13 14" key="1">
    <citation type="submission" date="2022-06" db="EMBL/GenBank/DDBJ databases">
        <title>Endosaccharibacter gen. nov., sp. nov., endophytic bacteria isolated from sugarcane.</title>
        <authorList>
            <person name="Pitiwittayakul N."/>
            <person name="Yukphan P."/>
            <person name="Charoenyingcharoen P."/>
            <person name="Tanasupawat S."/>
        </authorList>
    </citation>
    <scope>NUCLEOTIDE SEQUENCE [LARGE SCALE GENOMIC DNA]</scope>
    <source>
        <strain evidence="13 14">KSS8</strain>
    </source>
</reference>
<gene>
    <name evidence="13" type="ORF">NFI95_13405</name>
</gene>
<feature type="transmembrane region" description="Helical" evidence="11">
    <location>
        <begin position="255"/>
        <end position="273"/>
    </location>
</feature>
<feature type="transmembrane region" description="Helical" evidence="11">
    <location>
        <begin position="172"/>
        <end position="190"/>
    </location>
</feature>
<feature type="transmembrane region" description="Helical" evidence="11">
    <location>
        <begin position="77"/>
        <end position="94"/>
    </location>
</feature>
<evidence type="ECO:0000256" key="2">
    <source>
        <dbReference type="ARBA" id="ARBA00022448"/>
    </source>
</evidence>
<feature type="region of interest" description="Disordered" evidence="10">
    <location>
        <begin position="820"/>
        <end position="866"/>
    </location>
</feature>
<evidence type="ECO:0000256" key="9">
    <source>
        <dbReference type="ARBA" id="ARBA00023201"/>
    </source>
</evidence>
<evidence type="ECO:0000256" key="4">
    <source>
        <dbReference type="ARBA" id="ARBA00022692"/>
    </source>
</evidence>
<feature type="transmembrane region" description="Helical" evidence="11">
    <location>
        <begin position="106"/>
        <end position="128"/>
    </location>
</feature>
<name>A0ABT1WB16_9PROT</name>
<dbReference type="PANTHER" id="PTHR10110">
    <property type="entry name" value="SODIUM/HYDROGEN EXCHANGER"/>
    <property type="match status" value="1"/>
</dbReference>
<protein>
    <submittedName>
        <fullName evidence="13">Cation:proton antiporter</fullName>
    </submittedName>
</protein>
<dbReference type="InterPro" id="IPR018490">
    <property type="entry name" value="cNMP-bd_dom_sf"/>
</dbReference>
<dbReference type="PROSITE" id="PS50042">
    <property type="entry name" value="CNMP_BINDING_3"/>
    <property type="match status" value="1"/>
</dbReference>
<feature type="domain" description="Cyclic nucleotide-binding" evidence="12">
    <location>
        <begin position="709"/>
        <end position="805"/>
    </location>
</feature>
<dbReference type="EMBL" id="JAMSKV010000012">
    <property type="protein sequence ID" value="MCQ8279437.1"/>
    <property type="molecule type" value="Genomic_DNA"/>
</dbReference>
<dbReference type="InterPro" id="IPR014710">
    <property type="entry name" value="RmlC-like_jellyroll"/>
</dbReference>
<evidence type="ECO:0000256" key="11">
    <source>
        <dbReference type="SAM" id="Phobius"/>
    </source>
</evidence>
<dbReference type="RefSeq" id="WP_422864964.1">
    <property type="nucleotide sequence ID" value="NZ_JAMSKV010000012.1"/>
</dbReference>
<dbReference type="PANTHER" id="PTHR10110:SF86">
    <property type="entry name" value="SODIUM_HYDROGEN EXCHANGER 7"/>
    <property type="match status" value="1"/>
</dbReference>
<keyword evidence="2" id="KW-0813">Transport</keyword>
<dbReference type="Gene3D" id="6.10.140.1330">
    <property type="match status" value="1"/>
</dbReference>
<keyword evidence="6" id="KW-0915">Sodium</keyword>
<evidence type="ECO:0000256" key="5">
    <source>
        <dbReference type="ARBA" id="ARBA00022989"/>
    </source>
</evidence>
<dbReference type="InterPro" id="IPR006153">
    <property type="entry name" value="Cation/H_exchanger_TM"/>
</dbReference>
<proteinExistence type="predicted"/>
<evidence type="ECO:0000256" key="6">
    <source>
        <dbReference type="ARBA" id="ARBA00023053"/>
    </source>
</evidence>
<evidence type="ECO:0000256" key="3">
    <source>
        <dbReference type="ARBA" id="ARBA00022475"/>
    </source>
</evidence>
<keyword evidence="7" id="KW-0406">Ion transport</keyword>
<keyword evidence="4 11" id="KW-0812">Transmembrane</keyword>
<feature type="transmembrane region" description="Helical" evidence="11">
    <location>
        <begin position="202"/>
        <end position="222"/>
    </location>
</feature>
<feature type="transmembrane region" description="Helical" evidence="11">
    <location>
        <begin position="293"/>
        <end position="314"/>
    </location>
</feature>
<comment type="subcellular location">
    <subcellularLocation>
        <location evidence="1">Cell membrane</location>
        <topology evidence="1">Multi-pass membrane protein</topology>
    </subcellularLocation>
</comment>
<keyword evidence="5 11" id="KW-1133">Transmembrane helix</keyword>
<accession>A0ABT1WB16</accession>
<evidence type="ECO:0000256" key="10">
    <source>
        <dbReference type="SAM" id="MobiDB-lite"/>
    </source>
</evidence>
<organism evidence="13 14">
    <name type="scientific">Endosaccharibacter trunci</name>
    <dbReference type="NCBI Taxonomy" id="2812733"/>
    <lineage>
        <taxon>Bacteria</taxon>
        <taxon>Pseudomonadati</taxon>
        <taxon>Pseudomonadota</taxon>
        <taxon>Alphaproteobacteria</taxon>
        <taxon>Acetobacterales</taxon>
        <taxon>Acetobacteraceae</taxon>
        <taxon>Endosaccharibacter</taxon>
    </lineage>
</organism>
<feature type="transmembrane region" description="Helical" evidence="11">
    <location>
        <begin position="390"/>
        <end position="408"/>
    </location>
</feature>
<keyword evidence="9" id="KW-0739">Sodium transport</keyword>
<feature type="transmembrane region" description="Helical" evidence="11">
    <location>
        <begin position="363"/>
        <end position="381"/>
    </location>
</feature>
<dbReference type="CDD" id="cd00038">
    <property type="entry name" value="CAP_ED"/>
    <property type="match status" value="1"/>
</dbReference>
<dbReference type="Pfam" id="PF00027">
    <property type="entry name" value="cNMP_binding"/>
    <property type="match status" value="1"/>
</dbReference>
<evidence type="ECO:0000259" key="12">
    <source>
        <dbReference type="PROSITE" id="PS50042"/>
    </source>
</evidence>
<feature type="transmembrane region" description="Helical" evidence="11">
    <location>
        <begin position="228"/>
        <end position="248"/>
    </location>
</feature>
<evidence type="ECO:0000256" key="1">
    <source>
        <dbReference type="ARBA" id="ARBA00004651"/>
    </source>
</evidence>
<evidence type="ECO:0000313" key="13">
    <source>
        <dbReference type="EMBL" id="MCQ8279437.1"/>
    </source>
</evidence>
<keyword evidence="3" id="KW-1003">Cell membrane</keyword>
<keyword evidence="8 11" id="KW-0472">Membrane</keyword>
<evidence type="ECO:0000256" key="8">
    <source>
        <dbReference type="ARBA" id="ARBA00023136"/>
    </source>
</evidence>
<evidence type="ECO:0000313" key="14">
    <source>
        <dbReference type="Proteomes" id="UP001524587"/>
    </source>
</evidence>
<evidence type="ECO:0000256" key="7">
    <source>
        <dbReference type="ARBA" id="ARBA00023065"/>
    </source>
</evidence>
<sequence>MMMVGLPAVLLSIALLLVAVCAVQPVARRLALPETVLLAVVGIVLGGAADVLLRSSVTNVFDGAARTLLDFPVDSEAFLLIFLPILVFQGSLMIDVRRLAHEAATVLLLAIVAVIVSTAAIGFALYPFSGMPLVVCLTLGAIVANTDPSAVAAIFGEIGAASRLTRLVEGEALLNDAAAISIFGILLPALTTHAEVSVGPAIVDFVLSFGGALVVGALLGRLTLWTTTLIGGTPAAEVTLTIALPYVAYIVCDRFGMSGVVATAAAGLVYSAYGPSTLRPQTWRFVQELWEQLVFWAGSLVFVLASMLVPRLLIGMTRWDVVLILIAVAAGLAARTAVVFGMLPVLAATKLSPPVPTPFKATMVWGGLRGAITLALALAVAENSHVNAQVAHFIGIIATGFVLFTLFLNGTTLRHLVIRLKLDQLSPIDQALRHQVLSIGLGEVKERTRRVAGDLGFPAHAMKHVLDKLDRRIAAEQAANTFDTALGDRQRVTLALITIANQERSILLDLFRTRGISRRVMETLLRSAEAMIDGARLEGRFGYVQAVRRRLSPSWRFRLAQMIHHRLHLDAPLMYAMMERFEMLMVAHIVSLSLTRFMRRRVEPTLGTRLADIVSEVLERQQKLLEEAIGTMRLHYQGYTEALESRMLRQVALRLEGEQYDELLSESLISEELHAELFRGVEQRRHRMERRMRFNLKSGIESRIKAIPALNGVPVAVLHDLAMSVAIHFTAPNERILKRDRPVRMVYFISAGQFEAHVDEHDIHFGPGTVLGADDLLNGGRVRTSVRSLRFGHLLAISAKEFLRLAEEYPVVRENLDRQSRVRMGEQPNQPLLPGPAATASPLPGLTQAVSSDLASGNEIEAASHR</sequence>